<evidence type="ECO:0000313" key="1">
    <source>
        <dbReference type="EMBL" id="MBC5769397.1"/>
    </source>
</evidence>
<dbReference type="Proteomes" id="UP000620327">
    <property type="component" value="Unassembled WGS sequence"/>
</dbReference>
<keyword evidence="2" id="KW-1185">Reference proteome</keyword>
<dbReference type="EMBL" id="JACOQI010000002">
    <property type="protein sequence ID" value="MBC5769397.1"/>
    <property type="molecule type" value="Genomic_DNA"/>
</dbReference>
<proteinExistence type="predicted"/>
<reference evidence="1" key="1">
    <citation type="submission" date="2020-08" db="EMBL/GenBank/DDBJ databases">
        <title>Genome public.</title>
        <authorList>
            <person name="Liu C."/>
            <person name="Sun Q."/>
        </authorList>
    </citation>
    <scope>NUCLEOTIDE SEQUENCE</scope>
    <source>
        <strain evidence="1">BX15</strain>
    </source>
</reference>
<organism evidence="1 2">
    <name type="scientific">Dysosmobacter segnis</name>
    <dbReference type="NCBI Taxonomy" id="2763042"/>
    <lineage>
        <taxon>Bacteria</taxon>
        <taxon>Bacillati</taxon>
        <taxon>Bacillota</taxon>
        <taxon>Clostridia</taxon>
        <taxon>Eubacteriales</taxon>
        <taxon>Oscillospiraceae</taxon>
        <taxon>Dysosmobacter</taxon>
    </lineage>
</organism>
<name>A0A923MI72_9FIRM</name>
<evidence type="ECO:0000313" key="2">
    <source>
        <dbReference type="Proteomes" id="UP000620327"/>
    </source>
</evidence>
<protein>
    <submittedName>
        <fullName evidence="1">Uncharacterized protein</fullName>
    </submittedName>
</protein>
<dbReference type="RefSeq" id="WP_130849575.1">
    <property type="nucleotide sequence ID" value="NZ_JACOQI010000002.1"/>
</dbReference>
<accession>A0A923MI72</accession>
<sequence length="258" mass="27614">MFNATQFVIDKVRRITQINLATGLVDFTGTSVESPQIEFTGESTDKTDAQGVLLARFDTAKGVNFSGELSLLNLNLMGAQLGSEVQVADSSKKVKGADFAILTVTDDKGTKTATLKHVPTSAPAAVYTMSEDKNISGMIEVGVDEGNAKIEGKVITLPASFVGTTVGVFYEYETDSAVKLVDSAESFAEAAMYVVDILAADVCNPSVKRAGKIVFPKAKIDNNFTVNLTTEGTHPFSFTALKDYCADDAELCYILFEE</sequence>
<dbReference type="AlphaFoldDB" id="A0A923MI72"/>
<comment type="caution">
    <text evidence="1">The sequence shown here is derived from an EMBL/GenBank/DDBJ whole genome shotgun (WGS) entry which is preliminary data.</text>
</comment>
<gene>
    <name evidence="1" type="ORF">H8Z83_03425</name>
</gene>